<evidence type="ECO:0000313" key="3">
    <source>
        <dbReference type="Proteomes" id="UP000070501"/>
    </source>
</evidence>
<dbReference type="PANTHER" id="PTHR23250">
    <property type="entry name" value="DYSFERLIN-RELATED"/>
    <property type="match status" value="1"/>
</dbReference>
<name>A0A136J4C6_9PEZI</name>
<proteinExistence type="predicted"/>
<sequence>MPLFSAAALGNLDPPAWTNFAHKPSPTDIHNAQVPDPSWQWAWPEWRINRDDTIELDADGWEYSFMFSKKFSWHGPRWYNSFVRRRAWIRRRVKKGLGYQANDPHLMNEDYFQVAPKQKPDVLARSRSLSRTSSVGDKLSLATLPRASGDHSRSPSTRGSRRSAFLGEDVLEQKPDIHQVEDLMLVLRVSRIDREKLEAVENYIKNSEDGLQLENHMHEIMSVFVFQASRKLLLTRLMQVYDELSEGKGKEKAGQGDEGQQQGDDEVQRKKTNLAYAIKHADEEVRKLEYWSDIKSMAENGESGGAVESSKGWKEGWEGLDKSGAQGTRIDMIPDTQTPSEEKKE</sequence>
<feature type="region of interest" description="Disordered" evidence="1">
    <location>
        <begin position="246"/>
        <end position="268"/>
    </location>
</feature>
<organism evidence="2 3">
    <name type="scientific">Microdochium bolleyi</name>
    <dbReference type="NCBI Taxonomy" id="196109"/>
    <lineage>
        <taxon>Eukaryota</taxon>
        <taxon>Fungi</taxon>
        <taxon>Dikarya</taxon>
        <taxon>Ascomycota</taxon>
        <taxon>Pezizomycotina</taxon>
        <taxon>Sordariomycetes</taxon>
        <taxon>Xylariomycetidae</taxon>
        <taxon>Xylariales</taxon>
        <taxon>Microdochiaceae</taxon>
        <taxon>Microdochium</taxon>
    </lineage>
</organism>
<reference evidence="3" key="1">
    <citation type="submission" date="2016-02" db="EMBL/GenBank/DDBJ databases">
        <title>Draft genome sequence of Microdochium bolleyi, a fungal endophyte of beachgrass.</title>
        <authorList>
            <consortium name="DOE Joint Genome Institute"/>
            <person name="David A.S."/>
            <person name="May G."/>
            <person name="Haridas S."/>
            <person name="Lim J."/>
            <person name="Wang M."/>
            <person name="Labutti K."/>
            <person name="Lipzen A."/>
            <person name="Barry K."/>
            <person name="Grigoriev I.V."/>
        </authorList>
    </citation>
    <scope>NUCLEOTIDE SEQUENCE [LARGE SCALE GENOMIC DNA]</scope>
    <source>
        <strain evidence="3">J235TASD1</strain>
    </source>
</reference>
<dbReference type="OrthoDB" id="72441at2759"/>
<feature type="region of interest" description="Disordered" evidence="1">
    <location>
        <begin position="144"/>
        <end position="164"/>
    </location>
</feature>
<feature type="compositionally biased region" description="Basic and acidic residues" evidence="1">
    <location>
        <begin position="311"/>
        <end position="321"/>
    </location>
</feature>
<dbReference type="STRING" id="196109.A0A136J4C6"/>
<dbReference type="InParanoid" id="A0A136J4C6"/>
<dbReference type="Proteomes" id="UP000070501">
    <property type="component" value="Unassembled WGS sequence"/>
</dbReference>
<feature type="region of interest" description="Disordered" evidence="1">
    <location>
        <begin position="298"/>
        <end position="345"/>
    </location>
</feature>
<gene>
    <name evidence="2" type="ORF">Micbo1qcDRAFT_162183</name>
</gene>
<evidence type="ECO:0000313" key="2">
    <source>
        <dbReference type="EMBL" id="KXJ92078.1"/>
    </source>
</evidence>
<feature type="compositionally biased region" description="Basic and acidic residues" evidence="1">
    <location>
        <begin position="246"/>
        <end position="255"/>
    </location>
</feature>
<dbReference type="InterPro" id="IPR051513">
    <property type="entry name" value="Tectonin_beta-prop"/>
</dbReference>
<keyword evidence="3" id="KW-1185">Reference proteome</keyword>
<dbReference type="PANTHER" id="PTHR23250:SF1">
    <property type="entry name" value="TECTONIN BETA-PROPELLER REPEAT-CONTAINING PROTEIN 1"/>
    <property type="match status" value="1"/>
</dbReference>
<evidence type="ECO:0000256" key="1">
    <source>
        <dbReference type="SAM" id="MobiDB-lite"/>
    </source>
</evidence>
<dbReference type="EMBL" id="KQ964249">
    <property type="protein sequence ID" value="KXJ92078.1"/>
    <property type="molecule type" value="Genomic_DNA"/>
</dbReference>
<dbReference type="AlphaFoldDB" id="A0A136J4C6"/>
<protein>
    <recommendedName>
        <fullName evidence="4">Peroxin/Ferlin domain-containing protein</fullName>
    </recommendedName>
</protein>
<accession>A0A136J4C6</accession>
<evidence type="ECO:0008006" key="4">
    <source>
        <dbReference type="Google" id="ProtNLM"/>
    </source>
</evidence>